<organism evidence="1 2">
    <name type="scientific">Scophthalmus maximus</name>
    <name type="common">Turbot</name>
    <name type="synonym">Psetta maxima</name>
    <dbReference type="NCBI Taxonomy" id="52904"/>
    <lineage>
        <taxon>Eukaryota</taxon>
        <taxon>Metazoa</taxon>
        <taxon>Chordata</taxon>
        <taxon>Craniata</taxon>
        <taxon>Vertebrata</taxon>
        <taxon>Euteleostomi</taxon>
        <taxon>Actinopterygii</taxon>
        <taxon>Neopterygii</taxon>
        <taxon>Teleostei</taxon>
        <taxon>Neoteleostei</taxon>
        <taxon>Acanthomorphata</taxon>
        <taxon>Carangaria</taxon>
        <taxon>Pleuronectiformes</taxon>
        <taxon>Pleuronectoidei</taxon>
        <taxon>Scophthalmidae</taxon>
        <taxon>Scophthalmus</taxon>
    </lineage>
</organism>
<proteinExistence type="predicted"/>
<dbReference type="EMBL" id="VEVO01000008">
    <property type="protein sequence ID" value="KAF0038952.1"/>
    <property type="molecule type" value="Genomic_DNA"/>
</dbReference>
<accession>A0A6A4T9X1</accession>
<name>A0A6A4T9X1_SCOMX</name>
<reference evidence="1 2" key="1">
    <citation type="submission" date="2019-06" db="EMBL/GenBank/DDBJ databases">
        <title>Draft genomes of female and male turbot (Scophthalmus maximus).</title>
        <authorList>
            <person name="Xu H."/>
            <person name="Xu X.-W."/>
            <person name="Shao C."/>
            <person name="Chen S."/>
        </authorList>
    </citation>
    <scope>NUCLEOTIDE SEQUENCE [LARGE SCALE GENOMIC DNA]</scope>
    <source>
        <strain evidence="1">Ysfricsl-2016a</strain>
        <tissue evidence="1">Blood</tissue>
    </source>
</reference>
<evidence type="ECO:0000313" key="2">
    <source>
        <dbReference type="Proteomes" id="UP000438429"/>
    </source>
</evidence>
<gene>
    <name evidence="1" type="ORF">F2P81_009436</name>
</gene>
<dbReference type="Proteomes" id="UP000438429">
    <property type="component" value="Unassembled WGS sequence"/>
</dbReference>
<dbReference type="AlphaFoldDB" id="A0A6A4T9X1"/>
<sequence length="139" mass="15732">MLFVPFSPTEKRHHTWSSVYHLEAEWRDRCDEGEVERDAVNENYSGEMEQTIEGWTERERGDKRRETMFGSTENLIDGLPGDGDGKNPNWPTFVTNLRAGTVITTASEPKGNIQQPHIDGERVECGPSRTATGIKELLV</sequence>
<evidence type="ECO:0000313" key="1">
    <source>
        <dbReference type="EMBL" id="KAF0038952.1"/>
    </source>
</evidence>
<comment type="caution">
    <text evidence="1">The sequence shown here is derived from an EMBL/GenBank/DDBJ whole genome shotgun (WGS) entry which is preliminary data.</text>
</comment>
<protein>
    <submittedName>
        <fullName evidence="1">Uncharacterized protein</fullName>
    </submittedName>
</protein>